<dbReference type="NCBIfam" id="TIGR03002">
    <property type="entry name" value="outer_YhbN_LptA"/>
    <property type="match status" value="1"/>
</dbReference>
<dbReference type="Gene3D" id="2.60.450.10">
    <property type="entry name" value="Lipopolysaccharide (LPS) transport protein A like domain"/>
    <property type="match status" value="1"/>
</dbReference>
<accession>A0A3B0R2Z6</accession>
<gene>
    <name evidence="5" type="ORF">MNBD_ALPHA07-1394</name>
</gene>
<dbReference type="GO" id="GO:0001530">
    <property type="term" value="F:lipopolysaccharide binding"/>
    <property type="evidence" value="ECO:0007669"/>
    <property type="project" value="InterPro"/>
</dbReference>
<protein>
    <recommendedName>
        <fullName evidence="4">Organic solvent tolerance-like N-terminal domain-containing protein</fullName>
    </recommendedName>
</protein>
<dbReference type="AlphaFoldDB" id="A0A3B0R2Z6"/>
<evidence type="ECO:0000256" key="2">
    <source>
        <dbReference type="ARBA" id="ARBA00022729"/>
    </source>
</evidence>
<evidence type="ECO:0000256" key="3">
    <source>
        <dbReference type="ARBA" id="ARBA00022764"/>
    </source>
</evidence>
<evidence type="ECO:0000313" key="5">
    <source>
        <dbReference type="EMBL" id="VAV87660.1"/>
    </source>
</evidence>
<keyword evidence="2" id="KW-0732">Signal</keyword>
<keyword evidence="1" id="KW-0813">Transport</keyword>
<dbReference type="InterPro" id="IPR014340">
    <property type="entry name" value="LptA"/>
</dbReference>
<reference evidence="5" key="1">
    <citation type="submission" date="2018-06" db="EMBL/GenBank/DDBJ databases">
        <authorList>
            <person name="Zhirakovskaya E."/>
        </authorList>
    </citation>
    <scope>NUCLEOTIDE SEQUENCE</scope>
</reference>
<keyword evidence="3" id="KW-0574">Periplasm</keyword>
<sequence>MPRLFGLILSVLSVVFVLAPAFVAAQGGQFAFGGLKQDSSQPIEITADSLAVDQNTNTATFAGNVLIGQGDMRLAASKVLVIYRADRSGIKTLKASGGVTLASGEDAAESSRAVYNVDTGQIEMLGNVLVLQGLTVITGDRMYVNTAASTARMAGRVKTVLNQEPSQ</sequence>
<dbReference type="GO" id="GO:0015920">
    <property type="term" value="P:lipopolysaccharide transport"/>
    <property type="evidence" value="ECO:0007669"/>
    <property type="project" value="InterPro"/>
</dbReference>
<dbReference type="InterPro" id="IPR052037">
    <property type="entry name" value="LPS_export_LptA"/>
</dbReference>
<proteinExistence type="predicted"/>
<evidence type="ECO:0000259" key="4">
    <source>
        <dbReference type="Pfam" id="PF03968"/>
    </source>
</evidence>
<name>A0A3B0R2Z6_9ZZZZ</name>
<evidence type="ECO:0000256" key="1">
    <source>
        <dbReference type="ARBA" id="ARBA00022448"/>
    </source>
</evidence>
<dbReference type="PANTHER" id="PTHR36504:SF1">
    <property type="entry name" value="LIPOPOLYSACCHARIDE EXPORT SYSTEM PROTEIN LPTA"/>
    <property type="match status" value="1"/>
</dbReference>
<dbReference type="Pfam" id="PF03968">
    <property type="entry name" value="LptD_N"/>
    <property type="match status" value="1"/>
</dbReference>
<dbReference type="GO" id="GO:0017089">
    <property type="term" value="F:glycolipid transfer activity"/>
    <property type="evidence" value="ECO:0007669"/>
    <property type="project" value="TreeGrafter"/>
</dbReference>
<dbReference type="GO" id="GO:0009279">
    <property type="term" value="C:cell outer membrane"/>
    <property type="evidence" value="ECO:0007669"/>
    <property type="project" value="TreeGrafter"/>
</dbReference>
<organism evidence="5">
    <name type="scientific">hydrothermal vent metagenome</name>
    <dbReference type="NCBI Taxonomy" id="652676"/>
    <lineage>
        <taxon>unclassified sequences</taxon>
        <taxon>metagenomes</taxon>
        <taxon>ecological metagenomes</taxon>
    </lineage>
</organism>
<dbReference type="GO" id="GO:0030288">
    <property type="term" value="C:outer membrane-bounded periplasmic space"/>
    <property type="evidence" value="ECO:0007669"/>
    <property type="project" value="TreeGrafter"/>
</dbReference>
<dbReference type="EMBL" id="UOEG01000012">
    <property type="protein sequence ID" value="VAV87660.1"/>
    <property type="molecule type" value="Genomic_DNA"/>
</dbReference>
<dbReference type="InterPro" id="IPR005653">
    <property type="entry name" value="OstA-like_N"/>
</dbReference>
<dbReference type="PANTHER" id="PTHR36504">
    <property type="entry name" value="LIPOPOLYSACCHARIDE EXPORT SYSTEM PROTEIN LPTA"/>
    <property type="match status" value="1"/>
</dbReference>
<feature type="domain" description="Organic solvent tolerance-like N-terminal" evidence="4">
    <location>
        <begin position="44"/>
        <end position="147"/>
    </location>
</feature>